<dbReference type="AlphaFoldDB" id="A0A7X9FS16"/>
<protein>
    <recommendedName>
        <fullName evidence="6">Mutator family transposase</fullName>
    </recommendedName>
</protein>
<dbReference type="InterPro" id="IPR001207">
    <property type="entry name" value="Transposase_mutator"/>
</dbReference>
<proteinExistence type="inferred from homology"/>
<evidence type="ECO:0000256" key="1">
    <source>
        <dbReference type="ARBA" id="ARBA00002190"/>
    </source>
</evidence>
<dbReference type="GO" id="GO:0006313">
    <property type="term" value="P:DNA transposition"/>
    <property type="evidence" value="ECO:0007669"/>
    <property type="project" value="UniProtKB-UniRule"/>
</dbReference>
<dbReference type="PANTHER" id="PTHR33217:SF7">
    <property type="entry name" value="TRANSPOSASE FOR INSERTION SEQUENCE ELEMENT IS1081"/>
    <property type="match status" value="1"/>
</dbReference>
<dbReference type="Proteomes" id="UP000524246">
    <property type="component" value="Unassembled WGS sequence"/>
</dbReference>
<keyword evidence="4 6" id="KW-0238">DNA-binding</keyword>
<comment type="caution">
    <text evidence="7">The sequence shown here is derived from an EMBL/GenBank/DDBJ whole genome shotgun (WGS) entry which is preliminary data.</text>
</comment>
<keyword evidence="5 6" id="KW-0233">DNA recombination</keyword>
<gene>
    <name evidence="7" type="ORF">GYA55_08900</name>
</gene>
<evidence type="ECO:0000256" key="3">
    <source>
        <dbReference type="ARBA" id="ARBA00022578"/>
    </source>
</evidence>
<organism evidence="7 8">
    <name type="scientific">SAR324 cluster bacterium</name>
    <dbReference type="NCBI Taxonomy" id="2024889"/>
    <lineage>
        <taxon>Bacteria</taxon>
        <taxon>Deltaproteobacteria</taxon>
        <taxon>SAR324 cluster</taxon>
    </lineage>
</organism>
<comment type="similarity">
    <text evidence="2 6">Belongs to the transposase mutator family.</text>
</comment>
<dbReference type="PANTHER" id="PTHR33217">
    <property type="entry name" value="TRANSPOSASE FOR INSERTION SEQUENCE ELEMENT IS1081"/>
    <property type="match status" value="1"/>
</dbReference>
<comment type="function">
    <text evidence="1 6">Required for the transposition of the insertion element.</text>
</comment>
<evidence type="ECO:0000313" key="8">
    <source>
        <dbReference type="Proteomes" id="UP000524246"/>
    </source>
</evidence>
<evidence type="ECO:0000256" key="6">
    <source>
        <dbReference type="RuleBase" id="RU365089"/>
    </source>
</evidence>
<reference evidence="7 8" key="1">
    <citation type="journal article" date="2020" name="Biotechnol. Biofuels">
        <title>New insights from the biogas microbiome by comprehensive genome-resolved metagenomics of nearly 1600 species originating from multiple anaerobic digesters.</title>
        <authorList>
            <person name="Campanaro S."/>
            <person name="Treu L."/>
            <person name="Rodriguez-R L.M."/>
            <person name="Kovalovszki A."/>
            <person name="Ziels R.M."/>
            <person name="Maus I."/>
            <person name="Zhu X."/>
            <person name="Kougias P.G."/>
            <person name="Basile A."/>
            <person name="Luo G."/>
            <person name="Schluter A."/>
            <person name="Konstantinidis K.T."/>
            <person name="Angelidaki I."/>
        </authorList>
    </citation>
    <scope>NUCLEOTIDE SEQUENCE [LARGE SCALE GENOMIC DNA]</scope>
    <source>
        <strain evidence="7">AS27yjCOA_65</strain>
    </source>
</reference>
<keyword evidence="6" id="KW-0814">Transposable element</keyword>
<dbReference type="EMBL" id="JAAZON010000397">
    <property type="protein sequence ID" value="NMC63275.1"/>
    <property type="molecule type" value="Genomic_DNA"/>
</dbReference>
<accession>A0A7X9FS16</accession>
<dbReference type="GO" id="GO:0003677">
    <property type="term" value="F:DNA binding"/>
    <property type="evidence" value="ECO:0007669"/>
    <property type="project" value="UniProtKB-UniRule"/>
</dbReference>
<name>A0A7X9FS16_9DELT</name>
<evidence type="ECO:0000256" key="2">
    <source>
        <dbReference type="ARBA" id="ARBA00010961"/>
    </source>
</evidence>
<dbReference type="NCBIfam" id="NF033543">
    <property type="entry name" value="transpos_IS256"/>
    <property type="match status" value="1"/>
</dbReference>
<sequence>MKIENSRQHTLSRLSKILDEEIESFKNRPLNQIPYVILDARYERVRHKGCVRDVAVLVATGINLQGKREVLGFSVSLSEAEVHWREFLQSLTKRGLHGVEYIVSDDHEGLKAARKAVFPNVVWQRCQFHFAQNAQSYSPKRALKKPIAEAVRDIFNCPSVDDALSMKEKVIKKFEDSAPLFVKWLDINIEECFSVYSLPRSFHVKLRTVNSLENLNREIKRRTFLASIFPNEQACSRLVGAILMEIHETWISDPLHYLYMPDREELIKNNKIYRRNVA</sequence>
<evidence type="ECO:0000256" key="5">
    <source>
        <dbReference type="ARBA" id="ARBA00023172"/>
    </source>
</evidence>
<dbReference type="PROSITE" id="PS01007">
    <property type="entry name" value="TRANSPOSASE_MUTATOR"/>
    <property type="match status" value="1"/>
</dbReference>
<evidence type="ECO:0000256" key="4">
    <source>
        <dbReference type="ARBA" id="ARBA00023125"/>
    </source>
</evidence>
<dbReference type="GO" id="GO:0004803">
    <property type="term" value="F:transposase activity"/>
    <property type="evidence" value="ECO:0007669"/>
    <property type="project" value="UniProtKB-UniRule"/>
</dbReference>
<evidence type="ECO:0000313" key="7">
    <source>
        <dbReference type="EMBL" id="NMC63275.1"/>
    </source>
</evidence>
<dbReference type="Pfam" id="PF00872">
    <property type="entry name" value="Transposase_mut"/>
    <property type="match status" value="1"/>
</dbReference>
<keyword evidence="3 6" id="KW-0815">Transposition</keyword>